<evidence type="ECO:0000256" key="1">
    <source>
        <dbReference type="SAM" id="SignalP"/>
    </source>
</evidence>
<dbReference type="EMBL" id="VSZS01000053">
    <property type="protein sequence ID" value="TYR35288.1"/>
    <property type="molecule type" value="Genomic_DNA"/>
</dbReference>
<gene>
    <name evidence="2" type="ORF">FY036_02625</name>
</gene>
<reference evidence="2 3" key="1">
    <citation type="submission" date="2019-08" db="EMBL/GenBank/DDBJ databases">
        <authorList>
            <person name="Seo Y.L."/>
        </authorList>
    </citation>
    <scope>NUCLEOTIDE SEQUENCE [LARGE SCALE GENOMIC DNA]</scope>
    <source>
        <strain evidence="2 3">MaA-C15</strain>
    </source>
</reference>
<dbReference type="AlphaFoldDB" id="A0A5D4H3P7"/>
<keyword evidence="1" id="KW-0732">Signal</keyword>
<proteinExistence type="predicted"/>
<reference evidence="2 3" key="2">
    <citation type="submission" date="2019-09" db="EMBL/GenBank/DDBJ databases">
        <title>Mesorhizobium sp. MaA-C15 isolated from Microcystis aeruginosa.</title>
        <authorList>
            <person name="Jeong S.E."/>
            <person name="Jin H.M."/>
            <person name="Jeon C.O."/>
        </authorList>
    </citation>
    <scope>NUCLEOTIDE SEQUENCE [LARGE SCALE GENOMIC DNA]</scope>
    <source>
        <strain evidence="2 3">MaA-C15</strain>
    </source>
</reference>
<evidence type="ECO:0000313" key="3">
    <source>
        <dbReference type="Proteomes" id="UP000323258"/>
    </source>
</evidence>
<name>A0A5D4H3P7_9HYPH</name>
<dbReference type="Proteomes" id="UP000323258">
    <property type="component" value="Unassembled WGS sequence"/>
</dbReference>
<accession>A0A5D4H3P7</accession>
<sequence length="99" mass="10565">MAAALGILLPASSVPAASHDAKAGWTYPLSCCSDYDCREVTDAEVLEGPEGYVIKVTGEVIPMTSRKVRMSPDGVFHWCSVAGRDDSATICLFVPPRGY</sequence>
<feature type="chain" id="PRO_5022980414" evidence="1">
    <location>
        <begin position="17"/>
        <end position="99"/>
    </location>
</feature>
<organism evidence="2 3">
    <name type="scientific">Neoaquamicrobium microcysteis</name>
    <dbReference type="NCBI Taxonomy" id="2682781"/>
    <lineage>
        <taxon>Bacteria</taxon>
        <taxon>Pseudomonadati</taxon>
        <taxon>Pseudomonadota</taxon>
        <taxon>Alphaproteobacteria</taxon>
        <taxon>Hyphomicrobiales</taxon>
        <taxon>Phyllobacteriaceae</taxon>
        <taxon>Neoaquamicrobium</taxon>
    </lineage>
</organism>
<comment type="caution">
    <text evidence="2">The sequence shown here is derived from an EMBL/GenBank/DDBJ whole genome shotgun (WGS) entry which is preliminary data.</text>
</comment>
<protein>
    <submittedName>
        <fullName evidence="2">Uncharacterized protein</fullName>
    </submittedName>
</protein>
<keyword evidence="3" id="KW-1185">Reference proteome</keyword>
<evidence type="ECO:0000313" key="2">
    <source>
        <dbReference type="EMBL" id="TYR35288.1"/>
    </source>
</evidence>
<feature type="signal peptide" evidence="1">
    <location>
        <begin position="1"/>
        <end position="16"/>
    </location>
</feature>
<dbReference type="OrthoDB" id="7871245at2"/>